<keyword evidence="2" id="KW-1185">Reference proteome</keyword>
<dbReference type="AlphaFoldDB" id="A0A517QRH1"/>
<accession>A0A517QRH1</accession>
<reference evidence="1 2" key="1">
    <citation type="submission" date="2019-02" db="EMBL/GenBank/DDBJ databases">
        <title>Deep-cultivation of Planctomycetes and their phenomic and genomic characterization uncovers novel biology.</title>
        <authorList>
            <person name="Wiegand S."/>
            <person name="Jogler M."/>
            <person name="Boedeker C."/>
            <person name="Pinto D."/>
            <person name="Vollmers J."/>
            <person name="Rivas-Marin E."/>
            <person name="Kohn T."/>
            <person name="Peeters S.H."/>
            <person name="Heuer A."/>
            <person name="Rast P."/>
            <person name="Oberbeckmann S."/>
            <person name="Bunk B."/>
            <person name="Jeske O."/>
            <person name="Meyerdierks A."/>
            <person name="Storesund J.E."/>
            <person name="Kallscheuer N."/>
            <person name="Luecker S."/>
            <person name="Lage O.M."/>
            <person name="Pohl T."/>
            <person name="Merkel B.J."/>
            <person name="Hornburger P."/>
            <person name="Mueller R.-W."/>
            <person name="Bruemmer F."/>
            <person name="Labrenz M."/>
            <person name="Spormann A.M."/>
            <person name="Op den Camp H."/>
            <person name="Overmann J."/>
            <person name="Amann R."/>
            <person name="Jetten M.S.M."/>
            <person name="Mascher T."/>
            <person name="Medema M.H."/>
            <person name="Devos D.P."/>
            <person name="Kaster A.-K."/>
            <person name="Ovreas L."/>
            <person name="Rohde M."/>
            <person name="Galperin M.Y."/>
            <person name="Jogler C."/>
        </authorList>
    </citation>
    <scope>NUCLEOTIDE SEQUENCE [LARGE SCALE GENOMIC DNA]</scope>
    <source>
        <strain evidence="1 2">Mal48</strain>
    </source>
</reference>
<dbReference type="EMBL" id="CP036267">
    <property type="protein sequence ID" value="QDT34226.1"/>
    <property type="molecule type" value="Genomic_DNA"/>
</dbReference>
<name>A0A517QRH1_9PLAN</name>
<evidence type="ECO:0000313" key="1">
    <source>
        <dbReference type="EMBL" id="QDT34226.1"/>
    </source>
</evidence>
<sequence length="42" mass="4400">MTNIGLAIDEYPSAILYLVFTLTKTADGPSLKSCVESLIGGP</sequence>
<protein>
    <submittedName>
        <fullName evidence="1">Uncharacterized protein</fullName>
    </submittedName>
</protein>
<gene>
    <name evidence="1" type="ORF">Mal48_34860</name>
</gene>
<proteinExistence type="predicted"/>
<evidence type="ECO:0000313" key="2">
    <source>
        <dbReference type="Proteomes" id="UP000315724"/>
    </source>
</evidence>
<organism evidence="1 2">
    <name type="scientific">Thalassoglobus polymorphus</name>
    <dbReference type="NCBI Taxonomy" id="2527994"/>
    <lineage>
        <taxon>Bacteria</taxon>
        <taxon>Pseudomonadati</taxon>
        <taxon>Planctomycetota</taxon>
        <taxon>Planctomycetia</taxon>
        <taxon>Planctomycetales</taxon>
        <taxon>Planctomycetaceae</taxon>
        <taxon>Thalassoglobus</taxon>
    </lineage>
</organism>
<dbReference type="KEGG" id="tpol:Mal48_34860"/>
<dbReference type="Proteomes" id="UP000315724">
    <property type="component" value="Chromosome"/>
</dbReference>
<dbReference type="RefSeq" id="WP_261341956.1">
    <property type="nucleotide sequence ID" value="NZ_CP036267.1"/>
</dbReference>